<accession>A0A2C5SKP9</accession>
<dbReference type="AlphaFoldDB" id="A0A2C5SKP9"/>
<reference evidence="1" key="1">
    <citation type="submission" date="2017-12" db="EMBL/GenBank/DDBJ databases">
        <title>Genome sequencing and analysis.</title>
        <authorList>
            <person name="Huang Y.-T."/>
        </authorList>
    </citation>
    <scope>NUCLEOTIDE SEQUENCE</scope>
    <source>
        <strain evidence="1">VGH116</strain>
    </source>
</reference>
<name>A0A2C5SKP9_MORMO</name>
<sequence length="64" mass="7310">MTKKIPGLFIVLILSGCVSEGTQPEKYEKNNDDPYKNSTVNTIRENQEIYREQLRIKQHTGGEG</sequence>
<dbReference type="Proteomes" id="UP000650477">
    <property type="component" value="Unassembled WGS sequence"/>
</dbReference>
<gene>
    <name evidence="1" type="ORF">CYG68_18725</name>
</gene>
<evidence type="ECO:0000313" key="1">
    <source>
        <dbReference type="EMBL" id="MBE8614401.1"/>
    </source>
</evidence>
<proteinExistence type="predicted"/>
<organism evidence="1 2">
    <name type="scientific">Morganella morganii</name>
    <name type="common">Proteus morganii</name>
    <dbReference type="NCBI Taxonomy" id="582"/>
    <lineage>
        <taxon>Bacteria</taxon>
        <taxon>Pseudomonadati</taxon>
        <taxon>Pseudomonadota</taxon>
        <taxon>Gammaproteobacteria</taxon>
        <taxon>Enterobacterales</taxon>
        <taxon>Morganellaceae</taxon>
        <taxon>Morganella</taxon>
    </lineage>
</organism>
<comment type="caution">
    <text evidence="1">The sequence shown here is derived from an EMBL/GenBank/DDBJ whole genome shotgun (WGS) entry which is preliminary data.</text>
</comment>
<evidence type="ECO:0000313" key="2">
    <source>
        <dbReference type="Proteomes" id="UP000650477"/>
    </source>
</evidence>
<dbReference type="EMBL" id="PKLF01000025">
    <property type="protein sequence ID" value="MBE8614401.1"/>
    <property type="molecule type" value="Genomic_DNA"/>
</dbReference>
<protein>
    <submittedName>
        <fullName evidence="1">Rcs stress response system protein RcsF</fullName>
    </submittedName>
</protein>
<dbReference type="PROSITE" id="PS51257">
    <property type="entry name" value="PROKAR_LIPOPROTEIN"/>
    <property type="match status" value="1"/>
</dbReference>